<dbReference type="RefSeq" id="WP_010838797.1">
    <property type="nucleotide sequence ID" value="NZ_QRCM01000001.1"/>
</dbReference>
<proteinExistence type="predicted"/>
<protein>
    <recommendedName>
        <fullName evidence="3">ESX-1 secretion-associated protein</fullName>
    </recommendedName>
</protein>
<dbReference type="EMBL" id="QRCM01000001">
    <property type="protein sequence ID" value="TXG91016.1"/>
    <property type="molecule type" value="Genomic_DNA"/>
</dbReference>
<name>A0A6P2CIJ6_9NOCA</name>
<evidence type="ECO:0008006" key="3">
    <source>
        <dbReference type="Google" id="ProtNLM"/>
    </source>
</evidence>
<accession>A0A6P2CIJ6</accession>
<dbReference type="AlphaFoldDB" id="A0A6P2CIJ6"/>
<evidence type="ECO:0000313" key="1">
    <source>
        <dbReference type="EMBL" id="TXG91016.1"/>
    </source>
</evidence>
<dbReference type="Proteomes" id="UP000471120">
    <property type="component" value="Unassembled WGS sequence"/>
</dbReference>
<gene>
    <name evidence="1" type="ORF">DW322_13260</name>
</gene>
<comment type="caution">
    <text evidence="1">The sequence shown here is derived from an EMBL/GenBank/DDBJ whole genome shotgun (WGS) entry which is preliminary data.</text>
</comment>
<sequence>MQADTEMLRAFARSMDDSAQRIATHDVSSPFADAEGAARGTSIPEVNRRALDTAMKGFENLALRLAEIGRLAKGAGENYDVSEHDFRAQLSAMDVPR</sequence>
<organism evidence="1 2">
    <name type="scientific">Rhodococcus rhodnii</name>
    <dbReference type="NCBI Taxonomy" id="38312"/>
    <lineage>
        <taxon>Bacteria</taxon>
        <taxon>Bacillati</taxon>
        <taxon>Actinomycetota</taxon>
        <taxon>Actinomycetes</taxon>
        <taxon>Mycobacteriales</taxon>
        <taxon>Nocardiaceae</taxon>
        <taxon>Rhodococcus</taxon>
    </lineage>
</organism>
<evidence type="ECO:0000313" key="2">
    <source>
        <dbReference type="Proteomes" id="UP000471120"/>
    </source>
</evidence>
<reference evidence="1 2" key="1">
    <citation type="submission" date="2018-07" db="EMBL/GenBank/DDBJ databases">
        <title>Genome sequence of Rhodococcus rhodnii ATCC 35071 from Rhodnius prolixus.</title>
        <authorList>
            <person name="Patel V."/>
            <person name="Vogel K.J."/>
        </authorList>
    </citation>
    <scope>NUCLEOTIDE SEQUENCE [LARGE SCALE GENOMIC DNA]</scope>
    <source>
        <strain evidence="1 2">ATCC 35071</strain>
    </source>
</reference>